<evidence type="ECO:0000313" key="1">
    <source>
        <dbReference type="EMBL" id="SHJ36851.1"/>
    </source>
</evidence>
<gene>
    <name evidence="1" type="ORF">SAMN02745146_2939</name>
</gene>
<dbReference type="AlphaFoldDB" id="A0A1M6IQU2"/>
<evidence type="ECO:0000313" key="2">
    <source>
        <dbReference type="Proteomes" id="UP000184418"/>
    </source>
</evidence>
<dbReference type="OrthoDB" id="881370at2"/>
<organism evidence="1 2">
    <name type="scientific">Hymenobacter daecheongensis DSM 21074</name>
    <dbReference type="NCBI Taxonomy" id="1121955"/>
    <lineage>
        <taxon>Bacteria</taxon>
        <taxon>Pseudomonadati</taxon>
        <taxon>Bacteroidota</taxon>
        <taxon>Cytophagia</taxon>
        <taxon>Cytophagales</taxon>
        <taxon>Hymenobacteraceae</taxon>
        <taxon>Hymenobacter</taxon>
    </lineage>
</organism>
<accession>A0A1M6IQU2</accession>
<proteinExistence type="predicted"/>
<sequence length="158" mass="16977">MANSSEAATAPKFVADALTVCKVQVLHLSLDDTLPPLAGSSQYAFKSEADILFNALEADQLRVDVHTTIMVRAKTRPAGAGKMRVRAQLAVVFRYQGLDNLRQTGKLPLPLAWTAVSLAYSTMRGQLQARLAGTSFGEACLPVVSPQQLWQPPALAAE</sequence>
<reference evidence="1 2" key="1">
    <citation type="submission" date="2016-11" db="EMBL/GenBank/DDBJ databases">
        <authorList>
            <person name="Jaros S."/>
            <person name="Januszkiewicz K."/>
            <person name="Wedrychowicz H."/>
        </authorList>
    </citation>
    <scope>NUCLEOTIDE SEQUENCE [LARGE SCALE GENOMIC DNA]</scope>
    <source>
        <strain evidence="1 2">DSM 21074</strain>
    </source>
</reference>
<keyword evidence="2" id="KW-1185">Reference proteome</keyword>
<dbReference type="Proteomes" id="UP000184418">
    <property type="component" value="Unassembled WGS sequence"/>
</dbReference>
<name>A0A1M6IQU2_9BACT</name>
<dbReference type="RefSeq" id="WP_073110594.1">
    <property type="nucleotide sequence ID" value="NZ_FQYN01000006.1"/>
</dbReference>
<dbReference type="EMBL" id="FQYN01000006">
    <property type="protein sequence ID" value="SHJ36851.1"/>
    <property type="molecule type" value="Genomic_DNA"/>
</dbReference>
<protein>
    <submittedName>
        <fullName evidence="1">Uncharacterized protein</fullName>
    </submittedName>
</protein>